<proteinExistence type="predicted"/>
<dbReference type="Proteomes" id="UP000596661">
    <property type="component" value="Unassembled WGS sequence"/>
</dbReference>
<feature type="compositionally biased region" description="Low complexity" evidence="1">
    <location>
        <begin position="107"/>
        <end position="118"/>
    </location>
</feature>
<feature type="region of interest" description="Disordered" evidence="1">
    <location>
        <begin position="103"/>
        <end position="142"/>
    </location>
</feature>
<feature type="domain" description="Reverse transcriptase Ty1/copia-type" evidence="2">
    <location>
        <begin position="293"/>
        <end position="533"/>
    </location>
</feature>
<evidence type="ECO:0000259" key="2">
    <source>
        <dbReference type="Pfam" id="PF07727"/>
    </source>
</evidence>
<dbReference type="InterPro" id="IPR013103">
    <property type="entry name" value="RVT_2"/>
</dbReference>
<feature type="compositionally biased region" description="Polar residues" evidence="1">
    <location>
        <begin position="119"/>
        <end position="142"/>
    </location>
</feature>
<keyword evidence="5" id="KW-1185">Reference proteome</keyword>
<dbReference type="PANTHER" id="PTHR11439:SF467">
    <property type="entry name" value="INTEGRASE CATALYTIC DOMAIN-CONTAINING PROTEIN"/>
    <property type="match status" value="1"/>
</dbReference>
<dbReference type="EnsemblPlants" id="evm.model.ctgX22.3">
    <property type="protein sequence ID" value="cds.evm.model.ctgX22.3"/>
    <property type="gene ID" value="evm.TU.ctgX22.3"/>
</dbReference>
<dbReference type="PANTHER" id="PTHR11439">
    <property type="entry name" value="GAG-POL-RELATED RETROTRANSPOSON"/>
    <property type="match status" value="1"/>
</dbReference>
<evidence type="ECO:0000313" key="5">
    <source>
        <dbReference type="Proteomes" id="UP000596661"/>
    </source>
</evidence>
<protein>
    <recommendedName>
        <fullName evidence="6">Reverse transcriptase Ty1/copia-type domain-containing protein</fullName>
    </recommendedName>
</protein>
<evidence type="ECO:0000259" key="3">
    <source>
        <dbReference type="Pfam" id="PF25597"/>
    </source>
</evidence>
<accession>A0A803QS32</accession>
<dbReference type="InterPro" id="IPR043502">
    <property type="entry name" value="DNA/RNA_pol_sf"/>
</dbReference>
<feature type="region of interest" description="Disordered" evidence="1">
    <location>
        <begin position="157"/>
        <end position="176"/>
    </location>
</feature>
<feature type="domain" description="Retroviral polymerase SH3-like" evidence="3">
    <location>
        <begin position="35"/>
        <end position="95"/>
    </location>
</feature>
<organism evidence="4 5">
    <name type="scientific">Cannabis sativa</name>
    <name type="common">Hemp</name>
    <name type="synonym">Marijuana</name>
    <dbReference type="NCBI Taxonomy" id="3483"/>
    <lineage>
        <taxon>Eukaryota</taxon>
        <taxon>Viridiplantae</taxon>
        <taxon>Streptophyta</taxon>
        <taxon>Embryophyta</taxon>
        <taxon>Tracheophyta</taxon>
        <taxon>Spermatophyta</taxon>
        <taxon>Magnoliopsida</taxon>
        <taxon>eudicotyledons</taxon>
        <taxon>Gunneridae</taxon>
        <taxon>Pentapetalae</taxon>
        <taxon>rosids</taxon>
        <taxon>fabids</taxon>
        <taxon>Rosales</taxon>
        <taxon>Cannabaceae</taxon>
        <taxon>Cannabis</taxon>
    </lineage>
</organism>
<dbReference type="SUPFAM" id="SSF56672">
    <property type="entry name" value="DNA/RNA polymerases"/>
    <property type="match status" value="1"/>
</dbReference>
<dbReference type="Pfam" id="PF25597">
    <property type="entry name" value="SH3_retrovirus"/>
    <property type="match status" value="1"/>
</dbReference>
<name>A0A803QS32_CANSA</name>
<sequence length="591" mass="66279">FNINRLPTPVIGNISPYECLFKKRPDYNILKPFGCCCFPHMRPYNKHKMELRSQLCLFLGYLTHHKRYLSEHPDGRIIISRHVSFNETNFPAQSKYPAADTQEVHASHSSPSFTFHTSNGSQTNPNISSNVPATTAPPTRVLSNQTPVLHTVDTLPHTRNVNTSSTTIPPPIPTPPTIQPIESKNDYPLPPIPITNNQNLPPDISTQPSTQVLEPCNATNVLPSQSTTNIRTHPMRTRSQNGITKPKSYLATKFHLPEALIPSEPKNTAAAIKSPQWFKTMQDEYAALKRAGTWSLVPYKAGMPIISNKWLHKVKLNADGSLDRLKSRLVARGFLQTPGIDYEETFSPVVKPATVRIILTLAVSLNWSVKQLDISNAFLNGTLQETIFMTQPEGFVDPNKPNHVCLLHKALYGLKQAPRAWNQTLKDTLTKWGFQVSKSDNSLFIYGSGTQLIILLVYVDDFLVTGPNDSHITKFITQLHQSFKLKDLGNVHYFLGVDIFRDTTGMYLSQTKYITYLFVKLKMEGAKPCSNPTSASTKLSLTEGEPFADKTLYRSTLGALQYLTLTRPDVAYIINKLSQFIHASTTIHWEA</sequence>
<dbReference type="Gramene" id="evm.model.ctgX22.3">
    <property type="protein sequence ID" value="cds.evm.model.ctgX22.3"/>
    <property type="gene ID" value="evm.TU.ctgX22.3"/>
</dbReference>
<evidence type="ECO:0000313" key="4">
    <source>
        <dbReference type="EnsemblPlants" id="cds.evm.model.ctgX22.3"/>
    </source>
</evidence>
<dbReference type="Pfam" id="PF07727">
    <property type="entry name" value="RVT_2"/>
    <property type="match status" value="1"/>
</dbReference>
<reference evidence="4" key="1">
    <citation type="submission" date="2021-03" db="UniProtKB">
        <authorList>
            <consortium name="EnsemblPlants"/>
        </authorList>
    </citation>
    <scope>IDENTIFICATION</scope>
</reference>
<dbReference type="AlphaFoldDB" id="A0A803QS32"/>
<evidence type="ECO:0008006" key="6">
    <source>
        <dbReference type="Google" id="ProtNLM"/>
    </source>
</evidence>
<evidence type="ECO:0000256" key="1">
    <source>
        <dbReference type="SAM" id="MobiDB-lite"/>
    </source>
</evidence>
<dbReference type="InterPro" id="IPR057670">
    <property type="entry name" value="SH3_retrovirus"/>
</dbReference>